<evidence type="ECO:0000259" key="2">
    <source>
        <dbReference type="Pfam" id="PF20150"/>
    </source>
</evidence>
<comment type="caution">
    <text evidence="3">The sequence shown here is derived from an EMBL/GenBank/DDBJ whole genome shotgun (WGS) entry which is preliminary data.</text>
</comment>
<proteinExistence type="predicted"/>
<sequence length="345" mass="40253">MDDQNPSSATVREPPQSLSSDLVLVSSPSAQNKSHEPTLDNNTPRTLQDCLPSVSRRTRPRRTFHKFNCLPLELKCLIWDYSYEQRMVEVRLNPLSDQNGIHDFVSTHHNPSVLHTNKESRNHYLGKFIRLGNSTSRNDIYFHPEIDIIYIRNLEDHNPQLNAAGLHAEEVVRRIPNKEKIKNLAGDWWFAEGNIEGLDNHEFNILSWAFHFPSLKRLFRVEEFNYEAYCFGSDFIDHEHNDVHREINFGDNLTEKRTYFTAIGHSSFFNEDHNDVGLSLDMVSHFLEKRQLITCRKKWERMLEDIVMLGGLGEPWTSAVAPPIEEFYDVLAFTCHIPAEDYYCY</sequence>
<dbReference type="AlphaFoldDB" id="A0A9N9LGH2"/>
<name>A0A9N9LGH2_9HELO</name>
<accession>A0A9N9LGH2</accession>
<dbReference type="EMBL" id="CAJVRM010000119">
    <property type="protein sequence ID" value="CAG8974975.1"/>
    <property type="molecule type" value="Genomic_DNA"/>
</dbReference>
<keyword evidence="4" id="KW-1185">Reference proteome</keyword>
<evidence type="ECO:0000256" key="1">
    <source>
        <dbReference type="SAM" id="MobiDB-lite"/>
    </source>
</evidence>
<evidence type="ECO:0000313" key="4">
    <source>
        <dbReference type="Proteomes" id="UP000701801"/>
    </source>
</evidence>
<feature type="compositionally biased region" description="Polar residues" evidence="1">
    <location>
        <begin position="1"/>
        <end position="10"/>
    </location>
</feature>
<protein>
    <recommendedName>
        <fullName evidence="2">2EXR domain-containing protein</fullName>
    </recommendedName>
</protein>
<feature type="domain" description="2EXR" evidence="2">
    <location>
        <begin position="64"/>
        <end position="149"/>
    </location>
</feature>
<reference evidence="3" key="1">
    <citation type="submission" date="2021-07" db="EMBL/GenBank/DDBJ databases">
        <authorList>
            <person name="Durling M."/>
        </authorList>
    </citation>
    <scope>NUCLEOTIDE SEQUENCE</scope>
</reference>
<dbReference type="Pfam" id="PF20150">
    <property type="entry name" value="2EXR"/>
    <property type="match status" value="1"/>
</dbReference>
<dbReference type="OrthoDB" id="3477455at2759"/>
<evidence type="ECO:0000313" key="3">
    <source>
        <dbReference type="EMBL" id="CAG8974975.1"/>
    </source>
</evidence>
<dbReference type="InterPro" id="IPR045518">
    <property type="entry name" value="2EXR"/>
</dbReference>
<dbReference type="Proteomes" id="UP000701801">
    <property type="component" value="Unassembled WGS sequence"/>
</dbReference>
<gene>
    <name evidence="3" type="ORF">HYALB_00012098</name>
</gene>
<feature type="compositionally biased region" description="Low complexity" evidence="1">
    <location>
        <begin position="14"/>
        <end position="29"/>
    </location>
</feature>
<organism evidence="3 4">
    <name type="scientific">Hymenoscyphus albidus</name>
    <dbReference type="NCBI Taxonomy" id="595503"/>
    <lineage>
        <taxon>Eukaryota</taxon>
        <taxon>Fungi</taxon>
        <taxon>Dikarya</taxon>
        <taxon>Ascomycota</taxon>
        <taxon>Pezizomycotina</taxon>
        <taxon>Leotiomycetes</taxon>
        <taxon>Helotiales</taxon>
        <taxon>Helotiaceae</taxon>
        <taxon>Hymenoscyphus</taxon>
    </lineage>
</organism>
<dbReference type="PANTHER" id="PTHR35910:SF6">
    <property type="entry name" value="2EXR DOMAIN-CONTAINING PROTEIN"/>
    <property type="match status" value="1"/>
</dbReference>
<dbReference type="PANTHER" id="PTHR35910">
    <property type="entry name" value="2EXR DOMAIN-CONTAINING PROTEIN"/>
    <property type="match status" value="1"/>
</dbReference>
<feature type="region of interest" description="Disordered" evidence="1">
    <location>
        <begin position="1"/>
        <end position="46"/>
    </location>
</feature>